<dbReference type="OrthoDB" id="544772at2759"/>
<accession>A0A836BY52</accession>
<name>A0A836BY52_9CHLO</name>
<keyword evidence="3" id="KW-1185">Reference proteome</keyword>
<sequence length="662" mass="70346">MNVLNSKNYQGNVRQGDEAIFELVLENKSATDEPVELDLGPDLASNSRGMQLQLMGSPWISPVPFQLPGPFATQTRVMVAAKCAANYPSASVDIVARGTCDMEVAWPIGWPPEQPLVRNAADADNYTPLRLTVRNPRYTTQRLLSHPRLNGTAVRIEYTRPTLDAGVWTQIRSLETGGGVVNFARLEDAYGFASLNWEGWMQLPEGRYLLRWVTYCDITTGGGTDSRVEGEPVELLIDRTPPVPLSNSLWPSMEYLPGDGIFIEYSEPLDCRNLAGTLAVLASYSDSTTNVTMNSNTLIPSCEGRFLQLSWHPLRFPYEAFLRNRTINLAVWGARDMAGNAAAAAVRIRFFMGSVVAANASVVLQMVLGPVPSGSRRLLHVENANLPEVDPRDDPTADPAAHLKPYDVTGDEGATVQSLIRSALGTQAVDVISAAFDPVRRSYVLHVSASRDSAAGLGAADVASRLVAALVGDVSDPEFGITASPDSASSAGKLAGGMDPTLNRDVLTSDAPLGNGSLAVSLRDAVAPLAALDGIVPFENQLLMQLEEEEVHEARRSARRLAEALVLPDTHEGGFLDALRTASTDVNAGHGHSLGAGAGGAAASAKGGATATTAGGMLSTVARYGAGHAVALILVANAAVVATLLALWAARKRRSSRTPRQP</sequence>
<keyword evidence="1" id="KW-0472">Membrane</keyword>
<dbReference type="AlphaFoldDB" id="A0A836BY52"/>
<dbReference type="Proteomes" id="UP000612055">
    <property type="component" value="Unassembled WGS sequence"/>
</dbReference>
<organism evidence="2 3">
    <name type="scientific">Edaphochlamys debaryana</name>
    <dbReference type="NCBI Taxonomy" id="47281"/>
    <lineage>
        <taxon>Eukaryota</taxon>
        <taxon>Viridiplantae</taxon>
        <taxon>Chlorophyta</taxon>
        <taxon>core chlorophytes</taxon>
        <taxon>Chlorophyceae</taxon>
        <taxon>CS clade</taxon>
        <taxon>Chlamydomonadales</taxon>
        <taxon>Chlamydomonadales incertae sedis</taxon>
        <taxon>Edaphochlamys</taxon>
    </lineage>
</organism>
<proteinExistence type="predicted"/>
<keyword evidence="1" id="KW-1133">Transmembrane helix</keyword>
<reference evidence="2" key="1">
    <citation type="journal article" date="2020" name="bioRxiv">
        <title>Comparative genomics of Chlamydomonas.</title>
        <authorList>
            <person name="Craig R.J."/>
            <person name="Hasan A.R."/>
            <person name="Ness R.W."/>
            <person name="Keightley P.D."/>
        </authorList>
    </citation>
    <scope>NUCLEOTIDE SEQUENCE</scope>
    <source>
        <strain evidence="2">CCAP 11/70</strain>
    </source>
</reference>
<protein>
    <submittedName>
        <fullName evidence="2">Uncharacterized protein</fullName>
    </submittedName>
</protein>
<evidence type="ECO:0000313" key="3">
    <source>
        <dbReference type="Proteomes" id="UP000612055"/>
    </source>
</evidence>
<gene>
    <name evidence="2" type="ORF">HYH03_009841</name>
</gene>
<dbReference type="EMBL" id="JAEHOE010000049">
    <property type="protein sequence ID" value="KAG2491889.1"/>
    <property type="molecule type" value="Genomic_DNA"/>
</dbReference>
<feature type="transmembrane region" description="Helical" evidence="1">
    <location>
        <begin position="629"/>
        <end position="650"/>
    </location>
</feature>
<comment type="caution">
    <text evidence="2">The sequence shown here is derived from an EMBL/GenBank/DDBJ whole genome shotgun (WGS) entry which is preliminary data.</text>
</comment>
<evidence type="ECO:0000313" key="2">
    <source>
        <dbReference type="EMBL" id="KAG2491889.1"/>
    </source>
</evidence>
<keyword evidence="1" id="KW-0812">Transmembrane</keyword>
<evidence type="ECO:0000256" key="1">
    <source>
        <dbReference type="SAM" id="Phobius"/>
    </source>
</evidence>